<dbReference type="InterPro" id="IPR010177">
    <property type="entry name" value="Paired_CXXCH_1"/>
</dbReference>
<evidence type="ECO:0000256" key="1">
    <source>
        <dbReference type="SAM" id="SignalP"/>
    </source>
</evidence>
<dbReference type="SUPFAM" id="SSF48695">
    <property type="entry name" value="Multiheme cytochromes"/>
    <property type="match status" value="1"/>
</dbReference>
<keyword evidence="1" id="KW-0732">Signal</keyword>
<dbReference type="EMBL" id="VJVV01000009">
    <property type="protein sequence ID" value="TRO79781.1"/>
    <property type="molecule type" value="Genomic_DNA"/>
</dbReference>
<dbReference type="Proteomes" id="UP000317155">
    <property type="component" value="Unassembled WGS sequence"/>
</dbReference>
<proteinExistence type="predicted"/>
<sequence length="231" mass="24688">MRIFMLLVAAGLTLFATQSLAIVTIKNTKHDLSTGSTTTLKAENTDYDEICVFCHTPHKALPHDNAPLWNRSLSVDSIDDITNYYNSATIESYTKETNVDDIIVASDAPLCLSCHDGSSLTDALQNPPNTTTGQAAVTTFTATMVATANIGTDLHDDHPIGMVYNSVVKVDSGFHADGTDANGKPVVGTLPLYGSGVMWCSSCHDVHDNDHEPFLAADNTGSALCLTCHNK</sequence>
<evidence type="ECO:0000259" key="2">
    <source>
        <dbReference type="Pfam" id="PF09699"/>
    </source>
</evidence>
<dbReference type="OrthoDB" id="12425at2"/>
<protein>
    <submittedName>
        <fullName evidence="3">Cytochrome c3 family protein</fullName>
    </submittedName>
</protein>
<dbReference type="AlphaFoldDB" id="A0A550J9B4"/>
<comment type="caution">
    <text evidence="3">The sequence shown here is derived from an EMBL/GenBank/DDBJ whole genome shotgun (WGS) entry which is preliminary data.</text>
</comment>
<dbReference type="RefSeq" id="WP_092058920.1">
    <property type="nucleotide sequence ID" value="NZ_FOJJ01000041.1"/>
</dbReference>
<evidence type="ECO:0000313" key="3">
    <source>
        <dbReference type="EMBL" id="TRO79781.1"/>
    </source>
</evidence>
<keyword evidence="4" id="KW-1185">Reference proteome</keyword>
<reference evidence="3 4" key="1">
    <citation type="submission" date="2019-07" db="EMBL/GenBank/DDBJ databases">
        <title>Insights of Desulfuromonas acetexigens electromicrobiology.</title>
        <authorList>
            <person name="Katuri K."/>
            <person name="Sapireddy V."/>
            <person name="Shaw D.R."/>
            <person name="Saikaly P."/>
        </authorList>
    </citation>
    <scope>NUCLEOTIDE SEQUENCE [LARGE SCALE GENOMIC DNA]</scope>
    <source>
        <strain evidence="3 4">2873</strain>
    </source>
</reference>
<gene>
    <name evidence="3" type="ORF">FL622_12800</name>
</gene>
<accession>A0A550J9B4</accession>
<feature type="signal peptide" evidence="1">
    <location>
        <begin position="1"/>
        <end position="21"/>
    </location>
</feature>
<feature type="chain" id="PRO_5021796836" evidence="1">
    <location>
        <begin position="22"/>
        <end position="231"/>
    </location>
</feature>
<dbReference type="Pfam" id="PF09699">
    <property type="entry name" value="Paired_CXXCH_1"/>
    <property type="match status" value="1"/>
</dbReference>
<feature type="domain" description="Doubled CXXCH motif" evidence="2">
    <location>
        <begin position="200"/>
        <end position="231"/>
    </location>
</feature>
<name>A0A550J9B4_9BACT</name>
<dbReference type="InterPro" id="IPR036280">
    <property type="entry name" value="Multihaem_cyt_sf"/>
</dbReference>
<evidence type="ECO:0000313" key="4">
    <source>
        <dbReference type="Proteomes" id="UP000317155"/>
    </source>
</evidence>
<organism evidence="3 4">
    <name type="scientific">Trichloromonas acetexigens</name>
    <dbReference type="NCBI Taxonomy" id="38815"/>
    <lineage>
        <taxon>Bacteria</taxon>
        <taxon>Pseudomonadati</taxon>
        <taxon>Thermodesulfobacteriota</taxon>
        <taxon>Desulfuromonadia</taxon>
        <taxon>Desulfuromonadales</taxon>
        <taxon>Trichloromonadaceae</taxon>
        <taxon>Trichloromonas</taxon>
    </lineage>
</organism>